<dbReference type="Pfam" id="PF13782">
    <property type="entry name" value="SpoVAB"/>
    <property type="match status" value="1"/>
</dbReference>
<comment type="caution">
    <text evidence="2">The sequence shown here is derived from an EMBL/GenBank/DDBJ whole genome shotgun (WGS) entry which is preliminary data.</text>
</comment>
<keyword evidence="1" id="KW-0472">Membrane</keyword>
<dbReference type="OrthoDB" id="9790504at2"/>
<dbReference type="InterPro" id="IPR020144">
    <property type="entry name" value="SpoVAB"/>
</dbReference>
<dbReference type="EMBL" id="RBVX01000018">
    <property type="protein sequence ID" value="RSL32037.1"/>
    <property type="molecule type" value="Genomic_DNA"/>
</dbReference>
<proteinExistence type="predicted"/>
<keyword evidence="1" id="KW-1133">Transmembrane helix</keyword>
<accession>A0A428N124</accession>
<sequence>MAVEVLFTIFIGLSGGLAVGSGLVAFITVLGIIPRLVQLTKTYRAVQAYEMAVISGALFGTIAGLHDLRFPLSDLLTIPVGLAAGIFVGMLAAALTEVLNVFPILAKRIGMEGNLMSLVMAIVFGKIIGSLFHWIFYVTF</sequence>
<feature type="transmembrane region" description="Helical" evidence="1">
    <location>
        <begin position="6"/>
        <end position="33"/>
    </location>
</feature>
<evidence type="ECO:0000313" key="3">
    <source>
        <dbReference type="Proteomes" id="UP000275076"/>
    </source>
</evidence>
<evidence type="ECO:0000313" key="2">
    <source>
        <dbReference type="EMBL" id="RSL32037.1"/>
    </source>
</evidence>
<reference evidence="2 3" key="1">
    <citation type="submission" date="2018-10" db="EMBL/GenBank/DDBJ databases">
        <title>Draft genome sequence of Bacillus salarius IM0101, isolated from a hypersaline soil in Inner Mongolia, China.</title>
        <authorList>
            <person name="Yamprayoonswat W."/>
            <person name="Boonvisut S."/>
            <person name="Jumpathong W."/>
            <person name="Sittihan S."/>
            <person name="Ruangsuj P."/>
            <person name="Wanthongcharoen S."/>
            <person name="Thongpramul N."/>
            <person name="Pimmason S."/>
            <person name="Yu B."/>
            <person name="Yasawong M."/>
        </authorList>
    </citation>
    <scope>NUCLEOTIDE SEQUENCE [LARGE SCALE GENOMIC DNA]</scope>
    <source>
        <strain evidence="2 3">IM0101</strain>
    </source>
</reference>
<protein>
    <submittedName>
        <fullName evidence="2">Stage V sporulation protein AB</fullName>
    </submittedName>
</protein>
<keyword evidence="3" id="KW-1185">Reference proteome</keyword>
<dbReference type="RefSeq" id="WP_125557476.1">
    <property type="nucleotide sequence ID" value="NZ_RBVX01000018.1"/>
</dbReference>
<dbReference type="Proteomes" id="UP000275076">
    <property type="component" value="Unassembled WGS sequence"/>
</dbReference>
<evidence type="ECO:0000256" key="1">
    <source>
        <dbReference type="SAM" id="Phobius"/>
    </source>
</evidence>
<organism evidence="2 3">
    <name type="scientific">Salibacterium salarium</name>
    <dbReference type="NCBI Taxonomy" id="284579"/>
    <lineage>
        <taxon>Bacteria</taxon>
        <taxon>Bacillati</taxon>
        <taxon>Bacillota</taxon>
        <taxon>Bacilli</taxon>
        <taxon>Bacillales</taxon>
        <taxon>Bacillaceae</taxon>
    </lineage>
</organism>
<name>A0A428N124_9BACI</name>
<feature type="transmembrane region" description="Helical" evidence="1">
    <location>
        <begin position="45"/>
        <end position="66"/>
    </location>
</feature>
<dbReference type="AlphaFoldDB" id="A0A428N124"/>
<gene>
    <name evidence="2" type="ORF">D7Z54_17725</name>
</gene>
<feature type="transmembrane region" description="Helical" evidence="1">
    <location>
        <begin position="114"/>
        <end position="137"/>
    </location>
</feature>
<keyword evidence="1" id="KW-0812">Transmembrane</keyword>
<feature type="transmembrane region" description="Helical" evidence="1">
    <location>
        <begin position="78"/>
        <end position="102"/>
    </location>
</feature>